<dbReference type="AlphaFoldDB" id="A0A403T776"/>
<protein>
    <submittedName>
        <fullName evidence="1">TraS protein</fullName>
    </submittedName>
</protein>
<gene>
    <name evidence="1" type="ORF">D9O31_24880</name>
</gene>
<accession>A0A403T776</accession>
<dbReference type="EMBL" id="RWAH01000043">
    <property type="protein sequence ID" value="MMS79638.1"/>
    <property type="molecule type" value="Genomic_DNA"/>
</dbReference>
<comment type="caution">
    <text evidence="1">The sequence shown here is derived from an EMBL/GenBank/DDBJ whole genome shotgun (WGS) entry which is preliminary data.</text>
</comment>
<organism evidence="1">
    <name type="scientific">Salmonella enterica</name>
    <name type="common">Salmonella choleraesuis</name>
    <dbReference type="NCBI Taxonomy" id="28901"/>
    <lineage>
        <taxon>Bacteria</taxon>
        <taxon>Pseudomonadati</taxon>
        <taxon>Pseudomonadota</taxon>
        <taxon>Gammaproteobacteria</taxon>
        <taxon>Enterobacterales</taxon>
        <taxon>Enterobacteriaceae</taxon>
        <taxon>Salmonella</taxon>
    </lineage>
</organism>
<evidence type="ECO:0000313" key="1">
    <source>
        <dbReference type="EMBL" id="MMS79638.1"/>
    </source>
</evidence>
<sequence>MTPDDFTALRTEHGNVIALDRRDNQEFVLAECHSPDVAAFILNAVRFHTARTRSSSHENNH</sequence>
<reference evidence="1" key="1">
    <citation type="submission" date="2018-10" db="EMBL/GenBank/DDBJ databases">
        <authorList>
            <consortium name="PulseNet: The National Subtyping Network for Foodborne Disease Surveillance"/>
            <person name="Tarr C.L."/>
            <person name="Trees E."/>
            <person name="Katz L.S."/>
            <person name="Carleton-Romer H.A."/>
            <person name="Stroika S."/>
            <person name="Kucerova Z."/>
            <person name="Roache K.F."/>
            <person name="Sabol A.L."/>
            <person name="Besser J."/>
            <person name="Gerner-Smidt P."/>
        </authorList>
    </citation>
    <scope>NUCLEOTIDE SEQUENCE [LARGE SCALE GENOMIC DNA]</scope>
    <source>
        <strain evidence="1">PNUSAS052121</strain>
    </source>
</reference>
<dbReference type="Proteomes" id="UP000839526">
    <property type="component" value="Unassembled WGS sequence"/>
</dbReference>
<proteinExistence type="predicted"/>
<name>A0A403T776_SALER</name>